<dbReference type="InterPro" id="IPR001611">
    <property type="entry name" value="Leu-rich_rpt"/>
</dbReference>
<proteinExistence type="inferred from homology"/>
<evidence type="ECO:0000256" key="3">
    <source>
        <dbReference type="ARBA" id="ARBA00023786"/>
    </source>
</evidence>
<dbReference type="SMART" id="SM00365">
    <property type="entry name" value="LRR_SD22"/>
    <property type="match status" value="5"/>
</dbReference>
<dbReference type="InterPro" id="IPR050216">
    <property type="entry name" value="LRR_domain-containing"/>
</dbReference>
<reference evidence="5 6" key="1">
    <citation type="submission" date="2021-05" db="EMBL/GenBank/DDBJ databases">
        <title>Genome Assembly of Synthetic Allotetraploid Brassica napus Reveals Homoeologous Exchanges between Subgenomes.</title>
        <authorList>
            <person name="Davis J.T."/>
        </authorList>
    </citation>
    <scope>NUCLEOTIDE SEQUENCE [LARGE SCALE GENOMIC DNA]</scope>
    <source>
        <strain evidence="6">cv. Da-Ae</strain>
        <tissue evidence="5">Seedling</tissue>
    </source>
</reference>
<dbReference type="InterPro" id="IPR003591">
    <property type="entry name" value="Leu-rich_rpt_typical-subtyp"/>
</dbReference>
<comment type="caution">
    <text evidence="5">The sequence shown here is derived from an EMBL/GenBank/DDBJ whole genome shotgun (WGS) entry which is preliminary data.</text>
</comment>
<gene>
    <name evidence="5" type="ORF">HID58_049152</name>
</gene>
<dbReference type="PANTHER" id="PTHR48051">
    <property type="match status" value="1"/>
</dbReference>
<protein>
    <submittedName>
        <fullName evidence="5">Uncharacterized protein</fullName>
    </submittedName>
</protein>
<evidence type="ECO:0000313" key="6">
    <source>
        <dbReference type="Proteomes" id="UP000824890"/>
    </source>
</evidence>
<dbReference type="Proteomes" id="UP000824890">
    <property type="component" value="Unassembled WGS sequence"/>
</dbReference>
<dbReference type="SMART" id="SM00364">
    <property type="entry name" value="LRR_BAC"/>
    <property type="match status" value="6"/>
</dbReference>
<evidence type="ECO:0000313" key="5">
    <source>
        <dbReference type="EMBL" id="KAH0899584.1"/>
    </source>
</evidence>
<organism evidence="5 6">
    <name type="scientific">Brassica napus</name>
    <name type="common">Rape</name>
    <dbReference type="NCBI Taxonomy" id="3708"/>
    <lineage>
        <taxon>Eukaryota</taxon>
        <taxon>Viridiplantae</taxon>
        <taxon>Streptophyta</taxon>
        <taxon>Embryophyta</taxon>
        <taxon>Tracheophyta</taxon>
        <taxon>Spermatophyta</taxon>
        <taxon>Magnoliopsida</taxon>
        <taxon>eudicotyledons</taxon>
        <taxon>Gunneridae</taxon>
        <taxon>Pentapetalae</taxon>
        <taxon>rosids</taxon>
        <taxon>malvids</taxon>
        <taxon>Brassicales</taxon>
        <taxon>Brassicaceae</taxon>
        <taxon>Brassiceae</taxon>
        <taxon>Brassica</taxon>
    </lineage>
</organism>
<feature type="coiled-coil region" evidence="4">
    <location>
        <begin position="108"/>
        <end position="135"/>
    </location>
</feature>
<keyword evidence="2" id="KW-0677">Repeat</keyword>
<evidence type="ECO:0000256" key="4">
    <source>
        <dbReference type="SAM" id="Coils"/>
    </source>
</evidence>
<dbReference type="SUPFAM" id="SSF52058">
    <property type="entry name" value="L domain-like"/>
    <property type="match status" value="2"/>
</dbReference>
<dbReference type="Pfam" id="PF13855">
    <property type="entry name" value="LRR_8"/>
    <property type="match status" value="3"/>
</dbReference>
<dbReference type="InterPro" id="IPR032675">
    <property type="entry name" value="LRR_dom_sf"/>
</dbReference>
<keyword evidence="6" id="KW-1185">Reference proteome</keyword>
<keyword evidence="1" id="KW-0433">Leucine-rich repeat</keyword>
<dbReference type="Gene3D" id="3.80.10.10">
    <property type="entry name" value="Ribonuclease Inhibitor"/>
    <property type="match status" value="3"/>
</dbReference>
<sequence>MEHDLDKFPLLSYVLHQYDSNHHAPPSTAVQQTLAPSFPLLSDPQIMSSLTQSIPTTITHTLTVLASLGPRPDTSAVSSARSKIAQILQMDSLSPEEAAKEAEIYAGAVRLEEVYDSYEKELNDLEEKLSRVYATEVESLLRSREEMNVEVVKVLKAAESGKVLERVDLSGQELKLLPEAICKIVGLVSLNISGNNLMFIPDAFSKLKKLQELDVSSNSLESLPDSIGMLLNLRILNVSANNLTSLPESIAHCRSLVELDASYNNLTSLPTNIGYGLQNLERLSIQLNKLRYFPGSISEMISLKYLDAHMNEIHGLPSSMGRLKKLEVLNLSSNFNNLMRVPDAITDLINLRELDLSNNQIQAIPDSFYMLKKLEKLNLDHNPLEIPSQEVAKQGAEAVREFMRKRWDMIMGEEQQRIGVEAERHGDGTGWVSWGTSMVTNLVSGVSQTVGFGGGPEKSSLRSLVELDESYNNLTSLHTNIGYGLQNFERLSIQLNKFRYFPGSTSEIRSLKYLDSHMNEIIGIPDSIGRFKNIVVLNLSKSTNLMGVPYTITDLNNMRELDLSNNQIQAIPDSFYMLKKLEKLNLDQNPLEIPFQEVANQ</sequence>
<dbReference type="EMBL" id="JAGKQM010000012">
    <property type="protein sequence ID" value="KAH0899584.1"/>
    <property type="molecule type" value="Genomic_DNA"/>
</dbReference>
<dbReference type="SMART" id="SM00369">
    <property type="entry name" value="LRR_TYP"/>
    <property type="match status" value="10"/>
</dbReference>
<keyword evidence="4" id="KW-0175">Coiled coil</keyword>
<dbReference type="PROSITE" id="PS51450">
    <property type="entry name" value="LRR"/>
    <property type="match status" value="4"/>
</dbReference>
<evidence type="ECO:0000256" key="2">
    <source>
        <dbReference type="ARBA" id="ARBA00022737"/>
    </source>
</evidence>
<dbReference type="PANTHER" id="PTHR48051:SF54">
    <property type="entry name" value="LEUCINE-RICH REPEAT-CONTAINING PROTEIN"/>
    <property type="match status" value="1"/>
</dbReference>
<evidence type="ECO:0000256" key="1">
    <source>
        <dbReference type="ARBA" id="ARBA00022614"/>
    </source>
</evidence>
<dbReference type="PRINTS" id="PR00019">
    <property type="entry name" value="LEURICHRPT"/>
</dbReference>
<dbReference type="Pfam" id="PF00560">
    <property type="entry name" value="LRR_1"/>
    <property type="match status" value="1"/>
</dbReference>
<accession>A0ABQ8B455</accession>
<comment type="similarity">
    <text evidence="3">Belongs to the SHOC2 family.</text>
</comment>
<name>A0ABQ8B455_BRANA</name>